<keyword evidence="6 21" id="KW-0812">Transmembrane</keyword>
<evidence type="ECO:0000256" key="18">
    <source>
        <dbReference type="ARBA" id="ARBA00031999"/>
    </source>
</evidence>
<evidence type="ECO:0000256" key="6">
    <source>
        <dbReference type="ARBA" id="ARBA00022692"/>
    </source>
</evidence>
<keyword evidence="24" id="KW-1185">Reference proteome</keyword>
<dbReference type="Gene3D" id="1.10.287.70">
    <property type="match status" value="1"/>
</dbReference>
<feature type="region of interest" description="Disordered" evidence="20">
    <location>
        <begin position="667"/>
        <end position="687"/>
    </location>
</feature>
<dbReference type="Gene3D" id="3.40.50.720">
    <property type="entry name" value="NAD(P)-binding Rossmann-like Domain"/>
    <property type="match status" value="2"/>
</dbReference>
<keyword evidence="2" id="KW-0813">Transport</keyword>
<keyword evidence="15 21" id="KW-0472">Membrane</keyword>
<keyword evidence="8" id="KW-0631">Potassium channel</keyword>
<reference evidence="23 24" key="1">
    <citation type="journal article" date="2007" name="Nature">
        <title>Evolution of genes and genomes on the Drosophila phylogeny.</title>
        <authorList>
            <consortium name="Drosophila 12 Genomes Consortium"/>
            <person name="Clark A.G."/>
            <person name="Eisen M.B."/>
            <person name="Smith D.R."/>
            <person name="Bergman C.M."/>
            <person name="Oliver B."/>
            <person name="Markow T.A."/>
            <person name="Kaufman T.C."/>
            <person name="Kellis M."/>
            <person name="Gelbart W."/>
            <person name="Iyer V.N."/>
            <person name="Pollard D.A."/>
            <person name="Sackton T.B."/>
            <person name="Larracuente A.M."/>
            <person name="Singh N.D."/>
            <person name="Abad J.P."/>
            <person name="Abt D.N."/>
            <person name="Adryan B."/>
            <person name="Aguade M."/>
            <person name="Akashi H."/>
            <person name="Anderson W.W."/>
            <person name="Aquadro C.F."/>
            <person name="Ardell D.H."/>
            <person name="Arguello R."/>
            <person name="Artieri C.G."/>
            <person name="Barbash D.A."/>
            <person name="Barker D."/>
            <person name="Barsanti P."/>
            <person name="Batterham P."/>
            <person name="Batzoglou S."/>
            <person name="Begun D."/>
            <person name="Bhutkar A."/>
            <person name="Blanco E."/>
            <person name="Bosak S.A."/>
            <person name="Bradley R.K."/>
            <person name="Brand A.D."/>
            <person name="Brent M.R."/>
            <person name="Brooks A.N."/>
            <person name="Brown R.H."/>
            <person name="Butlin R.K."/>
            <person name="Caggese C."/>
            <person name="Calvi B.R."/>
            <person name="Bernardo de Carvalho A."/>
            <person name="Caspi A."/>
            <person name="Castrezana S."/>
            <person name="Celniker S.E."/>
            <person name="Chang J.L."/>
            <person name="Chapple C."/>
            <person name="Chatterji S."/>
            <person name="Chinwalla A."/>
            <person name="Civetta A."/>
            <person name="Clifton S.W."/>
            <person name="Comeron J.M."/>
            <person name="Costello J.C."/>
            <person name="Coyne J.A."/>
            <person name="Daub J."/>
            <person name="David R.G."/>
            <person name="Delcher A.L."/>
            <person name="Delehaunty K."/>
            <person name="Do C.B."/>
            <person name="Ebling H."/>
            <person name="Edwards K."/>
            <person name="Eickbush T."/>
            <person name="Evans J.D."/>
            <person name="Filipski A."/>
            <person name="Findeiss S."/>
            <person name="Freyhult E."/>
            <person name="Fulton L."/>
            <person name="Fulton R."/>
            <person name="Garcia A.C."/>
            <person name="Gardiner A."/>
            <person name="Garfield D.A."/>
            <person name="Garvin B.E."/>
            <person name="Gibson G."/>
            <person name="Gilbert D."/>
            <person name="Gnerre S."/>
            <person name="Godfrey J."/>
            <person name="Good R."/>
            <person name="Gotea V."/>
            <person name="Gravely B."/>
            <person name="Greenberg A.J."/>
            <person name="Griffiths-Jones S."/>
            <person name="Gross S."/>
            <person name="Guigo R."/>
            <person name="Gustafson E.A."/>
            <person name="Haerty W."/>
            <person name="Hahn M.W."/>
            <person name="Halligan D.L."/>
            <person name="Halpern A.L."/>
            <person name="Halter G.M."/>
            <person name="Han M.V."/>
            <person name="Heger A."/>
            <person name="Hillier L."/>
            <person name="Hinrichs A.S."/>
            <person name="Holmes I."/>
            <person name="Hoskins R.A."/>
            <person name="Hubisz M.J."/>
            <person name="Hultmark D."/>
            <person name="Huntley M.A."/>
            <person name="Jaffe D.B."/>
            <person name="Jagadeeshan S."/>
            <person name="Jeck W.R."/>
            <person name="Johnson J."/>
            <person name="Jones C.D."/>
            <person name="Jordan W.C."/>
            <person name="Karpen G.H."/>
            <person name="Kataoka E."/>
            <person name="Keightley P.D."/>
            <person name="Kheradpour P."/>
            <person name="Kirkness E.F."/>
            <person name="Koerich L.B."/>
            <person name="Kristiansen K."/>
            <person name="Kudrna D."/>
            <person name="Kulathinal R.J."/>
            <person name="Kumar S."/>
            <person name="Kwok R."/>
            <person name="Lander E."/>
            <person name="Langley C.H."/>
            <person name="Lapoint R."/>
            <person name="Lazzaro B.P."/>
            <person name="Lee S.J."/>
            <person name="Levesque L."/>
            <person name="Li R."/>
            <person name="Lin C.F."/>
            <person name="Lin M.F."/>
            <person name="Lindblad-Toh K."/>
            <person name="Llopart A."/>
            <person name="Long M."/>
            <person name="Low L."/>
            <person name="Lozovsky E."/>
            <person name="Lu J."/>
            <person name="Luo M."/>
            <person name="Machado C.A."/>
            <person name="Makalowski W."/>
            <person name="Marzo M."/>
            <person name="Matsuda M."/>
            <person name="Matzkin L."/>
            <person name="McAllister B."/>
            <person name="McBride C.S."/>
            <person name="McKernan B."/>
            <person name="McKernan K."/>
            <person name="Mendez-Lago M."/>
            <person name="Minx P."/>
            <person name="Mollenhauer M.U."/>
            <person name="Montooth K."/>
            <person name="Mount S.M."/>
            <person name="Mu X."/>
            <person name="Myers E."/>
            <person name="Negre B."/>
            <person name="Newfeld S."/>
            <person name="Nielsen R."/>
            <person name="Noor M.A."/>
            <person name="O'Grady P."/>
            <person name="Pachter L."/>
            <person name="Papaceit M."/>
            <person name="Parisi M.J."/>
            <person name="Parisi M."/>
            <person name="Parts L."/>
            <person name="Pedersen J.S."/>
            <person name="Pesole G."/>
            <person name="Phillippy A.M."/>
            <person name="Ponting C.P."/>
            <person name="Pop M."/>
            <person name="Porcelli D."/>
            <person name="Powell J.R."/>
            <person name="Prohaska S."/>
            <person name="Pruitt K."/>
            <person name="Puig M."/>
            <person name="Quesneville H."/>
            <person name="Ram K.R."/>
            <person name="Rand D."/>
            <person name="Rasmussen M.D."/>
            <person name="Reed L.K."/>
            <person name="Reenan R."/>
            <person name="Reily A."/>
            <person name="Remington K.A."/>
            <person name="Rieger T.T."/>
            <person name="Ritchie M.G."/>
            <person name="Robin C."/>
            <person name="Rogers Y.H."/>
            <person name="Rohde C."/>
            <person name="Rozas J."/>
            <person name="Rubenfield M.J."/>
            <person name="Ruiz A."/>
            <person name="Russo S."/>
            <person name="Salzberg S.L."/>
            <person name="Sanchez-Gracia A."/>
            <person name="Saranga D.J."/>
            <person name="Sato H."/>
            <person name="Schaeffer S.W."/>
            <person name="Schatz M.C."/>
            <person name="Schlenke T."/>
            <person name="Schwartz R."/>
            <person name="Segarra C."/>
            <person name="Singh R.S."/>
            <person name="Sirot L."/>
            <person name="Sirota M."/>
            <person name="Sisneros N.B."/>
            <person name="Smith C.D."/>
            <person name="Smith T.F."/>
            <person name="Spieth J."/>
            <person name="Stage D.E."/>
            <person name="Stark A."/>
            <person name="Stephan W."/>
            <person name="Strausberg R.L."/>
            <person name="Strempel S."/>
            <person name="Sturgill D."/>
            <person name="Sutton G."/>
            <person name="Sutton G.G."/>
            <person name="Tao W."/>
            <person name="Teichmann S."/>
            <person name="Tobari Y.N."/>
            <person name="Tomimura Y."/>
            <person name="Tsolas J.M."/>
            <person name="Valente V.L."/>
            <person name="Venter E."/>
            <person name="Venter J.C."/>
            <person name="Vicario S."/>
            <person name="Vieira F.G."/>
            <person name="Vilella A.J."/>
            <person name="Villasante A."/>
            <person name="Walenz B."/>
            <person name="Wang J."/>
            <person name="Wasserman M."/>
            <person name="Watts T."/>
            <person name="Wilson D."/>
            <person name="Wilson R.K."/>
            <person name="Wing R.A."/>
            <person name="Wolfner M.F."/>
            <person name="Wong A."/>
            <person name="Wong G.K."/>
            <person name="Wu C.I."/>
            <person name="Wu G."/>
            <person name="Yamamoto D."/>
            <person name="Yang H.P."/>
            <person name="Yang S.P."/>
            <person name="Yorke J.A."/>
            <person name="Yoshida K."/>
            <person name="Zdobnov E."/>
            <person name="Zhang P."/>
            <person name="Zhang Y."/>
            <person name="Zimin A.V."/>
            <person name="Baldwin J."/>
            <person name="Abdouelleil A."/>
            <person name="Abdulkadir J."/>
            <person name="Abebe A."/>
            <person name="Abera B."/>
            <person name="Abreu J."/>
            <person name="Acer S.C."/>
            <person name="Aftuck L."/>
            <person name="Alexander A."/>
            <person name="An P."/>
            <person name="Anderson E."/>
            <person name="Anderson S."/>
            <person name="Arachi H."/>
            <person name="Azer M."/>
            <person name="Bachantsang P."/>
            <person name="Barry A."/>
            <person name="Bayul T."/>
            <person name="Berlin A."/>
            <person name="Bessette D."/>
            <person name="Bloom T."/>
            <person name="Blye J."/>
            <person name="Boguslavskiy L."/>
            <person name="Bonnet C."/>
            <person name="Boukhgalter B."/>
            <person name="Bourzgui I."/>
            <person name="Brown A."/>
            <person name="Cahill P."/>
            <person name="Channer S."/>
            <person name="Cheshatsang Y."/>
            <person name="Chuda L."/>
            <person name="Citroen M."/>
            <person name="Collymore A."/>
            <person name="Cooke P."/>
            <person name="Costello M."/>
            <person name="D'Aco K."/>
            <person name="Daza R."/>
            <person name="De Haan G."/>
            <person name="DeGray S."/>
            <person name="DeMaso C."/>
            <person name="Dhargay N."/>
            <person name="Dooley K."/>
            <person name="Dooley E."/>
            <person name="Doricent M."/>
            <person name="Dorje P."/>
            <person name="Dorjee K."/>
            <person name="Dupes A."/>
            <person name="Elong R."/>
            <person name="Falk J."/>
            <person name="Farina A."/>
            <person name="Faro S."/>
            <person name="Ferguson D."/>
            <person name="Fisher S."/>
            <person name="Foley C.D."/>
            <person name="Franke A."/>
            <person name="Friedrich D."/>
            <person name="Gadbois L."/>
            <person name="Gearin G."/>
            <person name="Gearin C.R."/>
            <person name="Giannoukos G."/>
            <person name="Goode T."/>
            <person name="Graham J."/>
            <person name="Grandbois E."/>
            <person name="Grewal S."/>
            <person name="Gyaltsen K."/>
            <person name="Hafez N."/>
            <person name="Hagos B."/>
            <person name="Hall J."/>
            <person name="Henson C."/>
            <person name="Hollinger A."/>
            <person name="Honan T."/>
            <person name="Huard M.D."/>
            <person name="Hughes L."/>
            <person name="Hurhula B."/>
            <person name="Husby M.E."/>
            <person name="Kamat A."/>
            <person name="Kanga B."/>
            <person name="Kashin S."/>
            <person name="Khazanovich D."/>
            <person name="Kisner P."/>
            <person name="Lance K."/>
            <person name="Lara M."/>
            <person name="Lee W."/>
            <person name="Lennon N."/>
            <person name="Letendre F."/>
            <person name="LeVine R."/>
            <person name="Lipovsky A."/>
            <person name="Liu X."/>
            <person name="Liu J."/>
            <person name="Liu S."/>
            <person name="Lokyitsang T."/>
            <person name="Lokyitsang Y."/>
            <person name="Lubonja R."/>
            <person name="Lui A."/>
            <person name="MacDonald P."/>
            <person name="Magnisalis V."/>
            <person name="Maru K."/>
            <person name="Matthews C."/>
            <person name="McCusker W."/>
            <person name="McDonough S."/>
            <person name="Mehta T."/>
            <person name="Meldrim J."/>
            <person name="Meneus L."/>
            <person name="Mihai O."/>
            <person name="Mihalev A."/>
            <person name="Mihova T."/>
            <person name="Mittelman R."/>
            <person name="Mlenga V."/>
            <person name="Montmayeur A."/>
            <person name="Mulrain L."/>
            <person name="Navidi A."/>
            <person name="Naylor J."/>
            <person name="Negash T."/>
            <person name="Nguyen T."/>
            <person name="Nguyen N."/>
            <person name="Nicol R."/>
            <person name="Norbu C."/>
            <person name="Norbu N."/>
            <person name="Novod N."/>
            <person name="O'Neill B."/>
            <person name="Osman S."/>
            <person name="Markiewicz E."/>
            <person name="Oyono O.L."/>
            <person name="Patti C."/>
            <person name="Phunkhang P."/>
            <person name="Pierre F."/>
            <person name="Priest M."/>
            <person name="Raghuraman S."/>
            <person name="Rege F."/>
            <person name="Reyes R."/>
            <person name="Rise C."/>
            <person name="Rogov P."/>
            <person name="Ross K."/>
            <person name="Ryan E."/>
            <person name="Settipalli S."/>
            <person name="Shea T."/>
            <person name="Sherpa N."/>
            <person name="Shi L."/>
            <person name="Shih D."/>
            <person name="Sparrow T."/>
            <person name="Spaulding J."/>
            <person name="Stalker J."/>
            <person name="Stange-Thomann N."/>
            <person name="Stavropoulos S."/>
            <person name="Stone C."/>
            <person name="Strader C."/>
            <person name="Tesfaye S."/>
            <person name="Thomson T."/>
            <person name="Thoulutsang Y."/>
            <person name="Thoulutsang D."/>
            <person name="Topham K."/>
            <person name="Topping I."/>
            <person name="Tsamla T."/>
            <person name="Vassiliev H."/>
            <person name="Vo A."/>
            <person name="Wangchuk T."/>
            <person name="Wangdi T."/>
            <person name="Weiand M."/>
            <person name="Wilkinson J."/>
            <person name="Wilson A."/>
            <person name="Yadav S."/>
            <person name="Young G."/>
            <person name="Yu Q."/>
            <person name="Zembek L."/>
            <person name="Zhong D."/>
            <person name="Zimmer A."/>
            <person name="Zwirko Z."/>
            <person name="Jaffe D.B."/>
            <person name="Alvarez P."/>
            <person name="Brockman W."/>
            <person name="Butler J."/>
            <person name="Chin C."/>
            <person name="Gnerre S."/>
            <person name="Grabherr M."/>
            <person name="Kleber M."/>
            <person name="Mauceli E."/>
            <person name="MacCallum I."/>
        </authorList>
    </citation>
    <scope>NUCLEOTIDE SEQUENCE [LARGE SCALE GENOMIC DNA]</scope>
    <source>
        <strain evidence="24">Tucson 15010-1051.87</strain>
    </source>
</reference>
<evidence type="ECO:0000256" key="5">
    <source>
        <dbReference type="ARBA" id="ARBA00022553"/>
    </source>
</evidence>
<evidence type="ECO:0000256" key="13">
    <source>
        <dbReference type="ARBA" id="ARBA00022989"/>
    </source>
</evidence>
<dbReference type="Pfam" id="PF21014">
    <property type="entry name" value="Slowpoke_C"/>
    <property type="match status" value="1"/>
</dbReference>
<dbReference type="FunFam" id="1.20.120.350:FF:000035">
    <property type="entry name" value="Calcium-activated potassium channel slowpoke"/>
    <property type="match status" value="1"/>
</dbReference>
<keyword evidence="13 21" id="KW-1133">Transmembrane helix</keyword>
<evidence type="ECO:0000256" key="21">
    <source>
        <dbReference type="SAM" id="Phobius"/>
    </source>
</evidence>
<dbReference type="InterPro" id="IPR048735">
    <property type="entry name" value="Slowpoke-like_C"/>
</dbReference>
<feature type="compositionally biased region" description="Basic and acidic residues" evidence="20">
    <location>
        <begin position="667"/>
        <end position="677"/>
    </location>
</feature>
<dbReference type="OrthoDB" id="10035564at2759"/>
<dbReference type="PANTHER" id="PTHR10027:SF33">
    <property type="entry name" value="CALCIUM-ACTIVATED POTASSIUM CHANNEL SUBUNIT ALPHA-1-RELATED"/>
    <property type="match status" value="1"/>
</dbReference>
<proteinExistence type="inferred from homology"/>
<keyword evidence="11" id="KW-0851">Voltage-gated channel</keyword>
<evidence type="ECO:0000256" key="16">
    <source>
        <dbReference type="ARBA" id="ARBA00023303"/>
    </source>
</evidence>
<feature type="domain" description="RCK N-terminal" evidence="22">
    <location>
        <begin position="864"/>
        <end position="1008"/>
    </location>
</feature>
<keyword evidence="3" id="KW-1003">Cell membrane</keyword>
<dbReference type="InterPro" id="IPR047871">
    <property type="entry name" value="K_chnl_Slo-like"/>
</dbReference>
<dbReference type="SMR" id="A0A0Q9WLC3"/>
<dbReference type="GO" id="GO:0046872">
    <property type="term" value="F:metal ion binding"/>
    <property type="evidence" value="ECO:0007669"/>
    <property type="project" value="UniProtKB-KW"/>
</dbReference>
<dbReference type="InterPro" id="IPR003929">
    <property type="entry name" value="K_chnl_BK_asu"/>
</dbReference>
<dbReference type="Pfam" id="PF03493">
    <property type="entry name" value="BK_channel_a"/>
    <property type="match status" value="1"/>
</dbReference>
<evidence type="ECO:0000256" key="3">
    <source>
        <dbReference type="ARBA" id="ARBA00022475"/>
    </source>
</evidence>
<feature type="domain" description="RCK N-terminal" evidence="22">
    <location>
        <begin position="355"/>
        <end position="497"/>
    </location>
</feature>
<dbReference type="PRINTS" id="PR01449">
    <property type="entry name" value="BKCHANNELA"/>
</dbReference>
<feature type="region of interest" description="Disordered" evidence="20">
    <location>
        <begin position="1204"/>
        <end position="1234"/>
    </location>
</feature>
<evidence type="ECO:0000256" key="2">
    <source>
        <dbReference type="ARBA" id="ARBA00022448"/>
    </source>
</evidence>
<dbReference type="Pfam" id="PF22614">
    <property type="entry name" value="Slo-like_RCK"/>
    <property type="match status" value="2"/>
</dbReference>
<keyword evidence="5" id="KW-0597">Phosphoprotein</keyword>
<dbReference type="FunFam" id="1.10.287.70:FF:000015">
    <property type="entry name" value="Calcium-activated potassium channel subunit alpha-1 isoform X7"/>
    <property type="match status" value="1"/>
</dbReference>
<dbReference type="InterPro" id="IPR036291">
    <property type="entry name" value="NAD(P)-bd_dom_sf"/>
</dbReference>
<dbReference type="Pfam" id="PF00520">
    <property type="entry name" value="Ion_trans"/>
    <property type="match status" value="1"/>
</dbReference>
<keyword evidence="7" id="KW-0479">Metal-binding</keyword>
<feature type="transmembrane region" description="Helical" evidence="21">
    <location>
        <begin position="48"/>
        <end position="72"/>
    </location>
</feature>
<dbReference type="GO" id="GO:0050804">
    <property type="term" value="P:modulation of chemical synaptic transmission"/>
    <property type="evidence" value="ECO:0007669"/>
    <property type="project" value="UniProtKB-ARBA"/>
</dbReference>
<dbReference type="GO" id="GO:0045211">
    <property type="term" value="C:postsynaptic membrane"/>
    <property type="evidence" value="ECO:0007669"/>
    <property type="project" value="TreeGrafter"/>
</dbReference>
<evidence type="ECO:0000256" key="11">
    <source>
        <dbReference type="ARBA" id="ARBA00022882"/>
    </source>
</evidence>
<feature type="transmembrane region" description="Helical" evidence="21">
    <location>
        <begin position="285"/>
        <end position="304"/>
    </location>
</feature>
<dbReference type="Proteomes" id="UP000008792">
    <property type="component" value="Unassembled WGS sequence"/>
</dbReference>
<sequence>MASGLIGTNISVLTNGMSGCDQSTVESLADDPTDSPFDADDCLKVRKYWCFLLSSIFTFLAGLLIVLLWRAFAFICCRKEPDLGPNDPKQKEQKASRNKQEFEGTFMTEAKDWAGELISGQTTTGRILVVLVFILSIASLIIYFVDASSEEVERCQKWSNNITQQIDLAFNIFFMVYFFIRFIAASDKLWFMLEMYSFVDYFTIPPSFVSIYLDRTWIGLRFLRALRLMTVPDILQYLNVLKTSSSIRLAQLVSIFISVWLTAAGIIHLLENSGDPLDFNNAHRLSYWTCVYFLIVTMSTVGYGDVYCETVLGRTFLVFFLLVGLAMFASSIPEIIELVGSGNKYGGELKREHGKRHIVVCGHITYESVSHFLKDFLHEDREDVDVEVVFLHRKEPDLELEGLLKRHYTTVAFFQGTMMNAVDLERVKVHEADACLVLANKYCQDPDAEDAANIMRVISIKNYSDDIRVIIQLMQYHNKAYLLNIPSWDWKQGDDVICLAELKLGFIAQSCLAPGFSTMMANLFAMRSFKTSPDTQAWQNDYLQGTGCEMYTETLSPSFTGMTFPQASELCFSKLKLLLLAIEIKGAEEGADSKISINPRGAKIQANTQGFFIAQSADEVKRAWFYCKACHEDIKDETLIKKCKCKNLATFRKGVRAVQMVGRAKDDEYSLSNEHHPAPTFTPPELPKRVHVRGSVSGDITRDREDTNLLNRNVRRPNGTGNGTGGMHHMNNTAAAAAAAAAAGKQVNKVKPTVNVSRQVEGQVISPSQYNRPPENDANPYAGYQLAYEVKKLMPTSRSSGTGTQNQNGGVSLPAGIADDQSKDFDFEKTEMKYDSTGMFHWSPAKSLEDCILDRNQAAMTVLNGHVVVCLFADPDSPLIGLRNLVMPLRASNFHYHELKHVVIVGSVDYIRREWKMLQNLPKISVLNGSPLSRADLRAVNVNLCDMCCILSAKVPSNDDPTLADKEAILASLNIKAMTFDDTIGVLSQRGPEFDNLSATAGSPIVLQRRGSVYGANVPMITELVNDSNVQFLDQDDDDDPDTELYLTQPFACGTAFAVSVLDSLMSTTYFNQNALTLIRSLITGGATPELELILAEGAGLRGGYSTVDSLSNRDRCRVGQISLYDGPLAQFGECGKYGDLFVAALKSYGMLCIGLYRFRDTSSSCDASSKRYVITNPPDDFSLLPTDQVFVLMQFDPGLEYKPPAVRAPAGGRGTNTQGSGVGGGGSNKDDNS</sequence>
<keyword evidence="4" id="KW-0633">Potassium transport</keyword>
<dbReference type="InterPro" id="IPR005821">
    <property type="entry name" value="Ion_trans_dom"/>
</dbReference>
<protein>
    <recommendedName>
        <fullName evidence="17">BK channel</fullName>
    </recommendedName>
    <alternativeName>
        <fullName evidence="18">Maxi K channel</fullName>
    </alternativeName>
</protein>
<evidence type="ECO:0000256" key="7">
    <source>
        <dbReference type="ARBA" id="ARBA00022723"/>
    </source>
</evidence>
<comment type="subcellular location">
    <subcellularLocation>
        <location evidence="1">Cell membrane</location>
        <topology evidence="1">Multi-pass membrane protein</topology>
    </subcellularLocation>
</comment>
<evidence type="ECO:0000256" key="19">
    <source>
        <dbReference type="ARBA" id="ARBA00060897"/>
    </source>
</evidence>
<dbReference type="GO" id="GO:0060072">
    <property type="term" value="F:large conductance calcium-activated potassium channel activity"/>
    <property type="evidence" value="ECO:0007669"/>
    <property type="project" value="TreeGrafter"/>
</dbReference>
<organism evidence="23 24">
    <name type="scientific">Drosophila virilis</name>
    <name type="common">Fruit fly</name>
    <dbReference type="NCBI Taxonomy" id="7244"/>
    <lineage>
        <taxon>Eukaryota</taxon>
        <taxon>Metazoa</taxon>
        <taxon>Ecdysozoa</taxon>
        <taxon>Arthropoda</taxon>
        <taxon>Hexapoda</taxon>
        <taxon>Insecta</taxon>
        <taxon>Pterygota</taxon>
        <taxon>Neoptera</taxon>
        <taxon>Endopterygota</taxon>
        <taxon>Diptera</taxon>
        <taxon>Brachycera</taxon>
        <taxon>Muscomorpha</taxon>
        <taxon>Ephydroidea</taxon>
        <taxon>Drosophilidae</taxon>
        <taxon>Drosophila</taxon>
    </lineage>
</organism>
<dbReference type="GO" id="GO:0034702">
    <property type="term" value="C:monoatomic ion channel complex"/>
    <property type="evidence" value="ECO:0007669"/>
    <property type="project" value="UniProtKB-KW"/>
</dbReference>
<dbReference type="PRINTS" id="PR00169">
    <property type="entry name" value="KCHANNEL"/>
</dbReference>
<keyword evidence="9" id="KW-0106">Calcium</keyword>
<dbReference type="AlphaFoldDB" id="A0A0Q9WLC3"/>
<dbReference type="EMBL" id="CH940650">
    <property type="protein sequence ID" value="KRF82759.1"/>
    <property type="molecule type" value="Genomic_DNA"/>
</dbReference>
<evidence type="ECO:0000259" key="22">
    <source>
        <dbReference type="PROSITE" id="PS51201"/>
    </source>
</evidence>
<keyword evidence="12" id="KW-0630">Potassium</keyword>
<evidence type="ECO:0000256" key="17">
    <source>
        <dbReference type="ARBA" id="ARBA00029579"/>
    </source>
</evidence>
<gene>
    <name evidence="23" type="primary">Dvir\GJ23648</name>
    <name evidence="23" type="ORF">Dvir_GJ23648</name>
</gene>
<keyword evidence="16" id="KW-0407">Ion channel</keyword>
<evidence type="ECO:0000256" key="15">
    <source>
        <dbReference type="ARBA" id="ARBA00023136"/>
    </source>
</evidence>
<evidence type="ECO:0000256" key="8">
    <source>
        <dbReference type="ARBA" id="ARBA00022826"/>
    </source>
</evidence>
<evidence type="ECO:0000256" key="10">
    <source>
        <dbReference type="ARBA" id="ARBA00022842"/>
    </source>
</evidence>
<dbReference type="PANTHER" id="PTHR10027">
    <property type="entry name" value="CALCIUM-ACTIVATED POTASSIUM CHANNEL ALPHA CHAIN"/>
    <property type="match status" value="1"/>
</dbReference>
<evidence type="ECO:0000313" key="23">
    <source>
        <dbReference type="EMBL" id="KRF82759.1"/>
    </source>
</evidence>
<feature type="transmembrane region" description="Helical" evidence="21">
    <location>
        <begin position="249"/>
        <end position="270"/>
    </location>
</feature>
<comment type="similarity">
    <text evidence="19">Belongs to the potassium channel family. Calcium-activated (TC 1.A.1.3) subfamily. Slo sub-subfamily.</text>
</comment>
<evidence type="ECO:0000256" key="14">
    <source>
        <dbReference type="ARBA" id="ARBA00023065"/>
    </source>
</evidence>
<feature type="transmembrane region" description="Helical" evidence="21">
    <location>
        <begin position="190"/>
        <end position="213"/>
    </location>
</feature>
<dbReference type="SUPFAM" id="SSF81324">
    <property type="entry name" value="Voltage-gated potassium channels"/>
    <property type="match status" value="1"/>
</dbReference>
<dbReference type="FunFam" id="3.40.50.720:FF:000005">
    <property type="entry name" value="calcium-activated potassium channel subunit alpha-1 isoform X6"/>
    <property type="match status" value="1"/>
</dbReference>
<dbReference type="PROSITE" id="PS51201">
    <property type="entry name" value="RCK_N"/>
    <property type="match status" value="2"/>
</dbReference>
<evidence type="ECO:0000313" key="24">
    <source>
        <dbReference type="Proteomes" id="UP000008792"/>
    </source>
</evidence>
<dbReference type="GO" id="GO:0009410">
    <property type="term" value="P:response to xenobiotic stimulus"/>
    <property type="evidence" value="ECO:0007669"/>
    <property type="project" value="UniProtKB-ARBA"/>
</dbReference>
<evidence type="ECO:0000256" key="1">
    <source>
        <dbReference type="ARBA" id="ARBA00004651"/>
    </source>
</evidence>
<keyword evidence="10" id="KW-0460">Magnesium</keyword>
<accession>A0A0Q9WLC3</accession>
<dbReference type="SUPFAM" id="SSF51735">
    <property type="entry name" value="NAD(P)-binding Rossmann-fold domains"/>
    <property type="match status" value="1"/>
</dbReference>
<feature type="compositionally biased region" description="Polar residues" evidence="20">
    <location>
        <begin position="796"/>
        <end position="810"/>
    </location>
</feature>
<evidence type="ECO:0000256" key="9">
    <source>
        <dbReference type="ARBA" id="ARBA00022837"/>
    </source>
</evidence>
<evidence type="ECO:0000256" key="4">
    <source>
        <dbReference type="ARBA" id="ARBA00022538"/>
    </source>
</evidence>
<keyword evidence="14" id="KW-0406">Ion transport</keyword>
<feature type="transmembrane region" description="Helical" evidence="21">
    <location>
        <begin position="127"/>
        <end position="145"/>
    </location>
</feature>
<feature type="region of interest" description="Disordered" evidence="20">
    <location>
        <begin position="796"/>
        <end position="815"/>
    </location>
</feature>
<evidence type="ECO:0000256" key="12">
    <source>
        <dbReference type="ARBA" id="ARBA00022958"/>
    </source>
</evidence>
<feature type="transmembrane region" description="Helical" evidence="21">
    <location>
        <begin position="166"/>
        <end position="184"/>
    </location>
</feature>
<name>A0A0Q9WLC3_DROVI</name>
<evidence type="ECO:0000256" key="20">
    <source>
        <dbReference type="SAM" id="MobiDB-lite"/>
    </source>
</evidence>
<dbReference type="InterPro" id="IPR003148">
    <property type="entry name" value="RCK_N"/>
</dbReference>
<feature type="transmembrane region" description="Helical" evidence="21">
    <location>
        <begin position="311"/>
        <end position="329"/>
    </location>
</feature>